<dbReference type="STRING" id="3750.A0A498JNV7"/>
<accession>A0A498JNV7</accession>
<evidence type="ECO:0000259" key="2">
    <source>
        <dbReference type="PROSITE" id="PS50222"/>
    </source>
</evidence>
<dbReference type="PROSITE" id="PS00018">
    <property type="entry name" value="EF_HAND_1"/>
    <property type="match status" value="2"/>
</dbReference>
<name>A0A498JNV7_MALDO</name>
<dbReference type="PROSITE" id="PS50222">
    <property type="entry name" value="EF_HAND_2"/>
    <property type="match status" value="2"/>
</dbReference>
<dbReference type="InterPro" id="IPR002048">
    <property type="entry name" value="EF_hand_dom"/>
</dbReference>
<proteinExistence type="predicted"/>
<dbReference type="KEGG" id="mdm:103438222"/>
<dbReference type="OrthoDB" id="26525at2759"/>
<protein>
    <recommendedName>
        <fullName evidence="2">EF-hand domain-containing protein</fullName>
    </recommendedName>
</protein>
<dbReference type="Proteomes" id="UP000290289">
    <property type="component" value="Chromosome 6"/>
</dbReference>
<sequence>MATSGALTSTGPKPVVTDEVLKVFKSFDASGDGKISVNELGNDLKALGFNVSNDKLKRVKVDLDTDNDGFICLDEFNAFWVSSSLNRSPKPTTRYLTSIAICQARDARLVEGPHN</sequence>
<dbReference type="Gramene" id="mRNA:MD06G0180300">
    <property type="protein sequence ID" value="CDS:MD06G0180300.1"/>
    <property type="gene ID" value="MD06G0180300"/>
</dbReference>
<dbReference type="SMART" id="SM00054">
    <property type="entry name" value="EFh"/>
    <property type="match status" value="2"/>
</dbReference>
<dbReference type="AlphaFoldDB" id="A0A498JNV7"/>
<dbReference type="SUPFAM" id="SSF47473">
    <property type="entry name" value="EF-hand"/>
    <property type="match status" value="1"/>
</dbReference>
<evidence type="ECO:0000256" key="1">
    <source>
        <dbReference type="ARBA" id="ARBA00022837"/>
    </source>
</evidence>
<gene>
    <name evidence="3" type="ORF">DVH24_009061</name>
</gene>
<dbReference type="SMR" id="A0A498JNV7"/>
<dbReference type="Gene3D" id="1.10.238.10">
    <property type="entry name" value="EF-hand"/>
    <property type="match status" value="1"/>
</dbReference>
<evidence type="ECO:0000313" key="3">
    <source>
        <dbReference type="EMBL" id="RXH96557.1"/>
    </source>
</evidence>
<dbReference type="InterPro" id="IPR018247">
    <property type="entry name" value="EF_Hand_1_Ca_BS"/>
</dbReference>
<comment type="caution">
    <text evidence="3">The sequence shown here is derived from an EMBL/GenBank/DDBJ whole genome shotgun (WGS) entry which is preliminary data.</text>
</comment>
<dbReference type="CDD" id="cd00051">
    <property type="entry name" value="EFh"/>
    <property type="match status" value="1"/>
</dbReference>
<keyword evidence="4" id="KW-1185">Reference proteome</keyword>
<feature type="domain" description="EF-hand" evidence="2">
    <location>
        <begin position="15"/>
        <end position="50"/>
    </location>
</feature>
<organism evidence="3 4">
    <name type="scientific">Malus domestica</name>
    <name type="common">Apple</name>
    <name type="synonym">Pyrus malus</name>
    <dbReference type="NCBI Taxonomy" id="3750"/>
    <lineage>
        <taxon>Eukaryota</taxon>
        <taxon>Viridiplantae</taxon>
        <taxon>Streptophyta</taxon>
        <taxon>Embryophyta</taxon>
        <taxon>Tracheophyta</taxon>
        <taxon>Spermatophyta</taxon>
        <taxon>Magnoliopsida</taxon>
        <taxon>eudicotyledons</taxon>
        <taxon>Gunneridae</taxon>
        <taxon>Pentapetalae</taxon>
        <taxon>rosids</taxon>
        <taxon>fabids</taxon>
        <taxon>Rosales</taxon>
        <taxon>Rosaceae</taxon>
        <taxon>Amygdaloideae</taxon>
        <taxon>Maleae</taxon>
        <taxon>Malus</taxon>
    </lineage>
</organism>
<dbReference type="InterPro" id="IPR011992">
    <property type="entry name" value="EF-hand-dom_pair"/>
</dbReference>
<dbReference type="EMBL" id="RDQH01000332">
    <property type="protein sequence ID" value="RXH96557.1"/>
    <property type="molecule type" value="Genomic_DNA"/>
</dbReference>
<evidence type="ECO:0000313" key="4">
    <source>
        <dbReference type="Proteomes" id="UP000290289"/>
    </source>
</evidence>
<feature type="domain" description="EF-hand" evidence="2">
    <location>
        <begin position="51"/>
        <end position="86"/>
    </location>
</feature>
<dbReference type="Pfam" id="PF13499">
    <property type="entry name" value="EF-hand_7"/>
    <property type="match status" value="1"/>
</dbReference>
<reference evidence="3 4" key="1">
    <citation type="submission" date="2018-10" db="EMBL/GenBank/DDBJ databases">
        <title>A high-quality apple genome assembly.</title>
        <authorList>
            <person name="Hu J."/>
        </authorList>
    </citation>
    <scope>NUCLEOTIDE SEQUENCE [LARGE SCALE GENOMIC DNA]</scope>
    <source>
        <strain evidence="4">cv. HFTH1</strain>
        <tissue evidence="3">Young leaf</tissue>
    </source>
</reference>
<dbReference type="GO" id="GO:0005509">
    <property type="term" value="F:calcium ion binding"/>
    <property type="evidence" value="ECO:0007669"/>
    <property type="project" value="InterPro"/>
</dbReference>
<keyword evidence="1" id="KW-0106">Calcium</keyword>